<keyword evidence="2" id="KW-1185">Reference proteome</keyword>
<dbReference type="AlphaFoldDB" id="A0A9P3G352"/>
<sequence length="133" mass="13781">MPNAEAVELAGRTPSSWAGATLGDALDLKAANGQCAREDIARSVVGAVTVTDDASSAQWLDGFAAGHDSDALKLGSFRTWHGCAVLGPFSHGPLNARMHTSTVGHYWRTSGAGPRSSKLQGSRCKASCSVSRP</sequence>
<dbReference type="Proteomes" id="UP000703269">
    <property type="component" value="Unassembled WGS sequence"/>
</dbReference>
<evidence type="ECO:0000313" key="1">
    <source>
        <dbReference type="EMBL" id="GJE87398.1"/>
    </source>
</evidence>
<gene>
    <name evidence="1" type="ORF">PsYK624_034810</name>
</gene>
<evidence type="ECO:0000313" key="2">
    <source>
        <dbReference type="Proteomes" id="UP000703269"/>
    </source>
</evidence>
<dbReference type="EMBL" id="BPQB01000006">
    <property type="protein sequence ID" value="GJE87398.1"/>
    <property type="molecule type" value="Genomic_DNA"/>
</dbReference>
<protein>
    <submittedName>
        <fullName evidence="1">Uncharacterized protein</fullName>
    </submittedName>
</protein>
<comment type="caution">
    <text evidence="1">The sequence shown here is derived from an EMBL/GenBank/DDBJ whole genome shotgun (WGS) entry which is preliminary data.</text>
</comment>
<name>A0A9P3G352_9APHY</name>
<accession>A0A9P3G352</accession>
<reference evidence="1 2" key="1">
    <citation type="submission" date="2021-08" db="EMBL/GenBank/DDBJ databases">
        <title>Draft Genome Sequence of Phanerochaete sordida strain YK-624.</title>
        <authorList>
            <person name="Mori T."/>
            <person name="Dohra H."/>
            <person name="Suzuki T."/>
            <person name="Kawagishi H."/>
            <person name="Hirai H."/>
        </authorList>
    </citation>
    <scope>NUCLEOTIDE SEQUENCE [LARGE SCALE GENOMIC DNA]</scope>
    <source>
        <strain evidence="1 2">YK-624</strain>
    </source>
</reference>
<proteinExistence type="predicted"/>
<organism evidence="1 2">
    <name type="scientific">Phanerochaete sordida</name>
    <dbReference type="NCBI Taxonomy" id="48140"/>
    <lineage>
        <taxon>Eukaryota</taxon>
        <taxon>Fungi</taxon>
        <taxon>Dikarya</taxon>
        <taxon>Basidiomycota</taxon>
        <taxon>Agaricomycotina</taxon>
        <taxon>Agaricomycetes</taxon>
        <taxon>Polyporales</taxon>
        <taxon>Phanerochaetaceae</taxon>
        <taxon>Phanerochaete</taxon>
    </lineage>
</organism>